<dbReference type="PRINTS" id="PR00344">
    <property type="entry name" value="BCTRLSENSOR"/>
</dbReference>
<dbReference type="CDD" id="cd00082">
    <property type="entry name" value="HisKA"/>
    <property type="match status" value="1"/>
</dbReference>
<dbReference type="PROSITE" id="PS50109">
    <property type="entry name" value="HIS_KIN"/>
    <property type="match status" value="1"/>
</dbReference>
<feature type="domain" description="Histidine kinase" evidence="11">
    <location>
        <begin position="654"/>
        <end position="870"/>
    </location>
</feature>
<evidence type="ECO:0000256" key="6">
    <source>
        <dbReference type="ARBA" id="ARBA00022777"/>
    </source>
</evidence>
<dbReference type="KEGG" id="dvm:DvMF_1141"/>
<dbReference type="InterPro" id="IPR004358">
    <property type="entry name" value="Sig_transdc_His_kin-like_C"/>
</dbReference>
<dbReference type="InterPro" id="IPR011006">
    <property type="entry name" value="CheY-like_superfamily"/>
</dbReference>
<dbReference type="SMART" id="SM00448">
    <property type="entry name" value="REC"/>
    <property type="match status" value="1"/>
</dbReference>
<evidence type="ECO:0000256" key="1">
    <source>
        <dbReference type="ARBA" id="ARBA00000085"/>
    </source>
</evidence>
<evidence type="ECO:0000256" key="8">
    <source>
        <dbReference type="ARBA" id="ARBA00023012"/>
    </source>
</evidence>
<dbReference type="GO" id="GO:0000155">
    <property type="term" value="F:phosphorelay sensor kinase activity"/>
    <property type="evidence" value="ECO:0007669"/>
    <property type="project" value="InterPro"/>
</dbReference>
<evidence type="ECO:0000256" key="7">
    <source>
        <dbReference type="ARBA" id="ARBA00022840"/>
    </source>
</evidence>
<dbReference type="InterPro" id="IPR036097">
    <property type="entry name" value="HisK_dim/P_sf"/>
</dbReference>
<proteinExistence type="predicted"/>
<dbReference type="Gene3D" id="3.40.50.2300">
    <property type="match status" value="1"/>
</dbReference>
<evidence type="ECO:0000259" key="12">
    <source>
        <dbReference type="PROSITE" id="PS50110"/>
    </source>
</evidence>
<gene>
    <name evidence="14" type="ordered locus">DvMF_1141</name>
</gene>
<dbReference type="InterPro" id="IPR001789">
    <property type="entry name" value="Sig_transdc_resp-reg_receiver"/>
</dbReference>
<dbReference type="NCBIfam" id="TIGR00229">
    <property type="entry name" value="sensory_box"/>
    <property type="match status" value="1"/>
</dbReference>
<dbReference type="OrthoDB" id="5468518at2"/>
<evidence type="ECO:0000256" key="4">
    <source>
        <dbReference type="ARBA" id="ARBA00022679"/>
    </source>
</evidence>
<evidence type="ECO:0000256" key="9">
    <source>
        <dbReference type="PROSITE-ProRule" id="PRU00169"/>
    </source>
</evidence>
<evidence type="ECO:0000256" key="5">
    <source>
        <dbReference type="ARBA" id="ARBA00022741"/>
    </source>
</evidence>
<dbReference type="Gene3D" id="3.30.450.40">
    <property type="match status" value="1"/>
</dbReference>
<dbReference type="SUPFAM" id="SSF55785">
    <property type="entry name" value="PYP-like sensor domain (PAS domain)"/>
    <property type="match status" value="3"/>
</dbReference>
<dbReference type="Gene3D" id="1.10.287.130">
    <property type="match status" value="1"/>
</dbReference>
<dbReference type="SUPFAM" id="SSF55874">
    <property type="entry name" value="ATPase domain of HSP90 chaperone/DNA topoisomerase II/histidine kinase"/>
    <property type="match status" value="1"/>
</dbReference>
<dbReference type="InterPro" id="IPR003018">
    <property type="entry name" value="GAF"/>
</dbReference>
<dbReference type="PROSITE" id="PS50112">
    <property type="entry name" value="PAS"/>
    <property type="match status" value="1"/>
</dbReference>
<dbReference type="CDD" id="cd00130">
    <property type="entry name" value="PAS"/>
    <property type="match status" value="2"/>
</dbReference>
<dbReference type="eggNOG" id="COG2205">
    <property type="taxonomic scope" value="Bacteria"/>
</dbReference>
<dbReference type="Gene3D" id="3.30.450.20">
    <property type="entry name" value="PAS domain"/>
    <property type="match status" value="3"/>
</dbReference>
<dbReference type="InterPro" id="IPR029016">
    <property type="entry name" value="GAF-like_dom_sf"/>
</dbReference>
<dbReference type="InterPro" id="IPR003594">
    <property type="entry name" value="HATPase_dom"/>
</dbReference>
<keyword evidence="3 9" id="KW-0597">Phosphoprotein</keyword>
<feature type="region of interest" description="Disordered" evidence="10">
    <location>
        <begin position="544"/>
        <end position="573"/>
    </location>
</feature>
<dbReference type="SUPFAM" id="SSF52172">
    <property type="entry name" value="CheY-like"/>
    <property type="match status" value="1"/>
</dbReference>
<dbReference type="SMART" id="SM00387">
    <property type="entry name" value="HATPase_c"/>
    <property type="match status" value="1"/>
</dbReference>
<dbReference type="EMBL" id="CP001197">
    <property type="protein sequence ID" value="ACL08095.1"/>
    <property type="molecule type" value="Genomic_DNA"/>
</dbReference>
<feature type="compositionally biased region" description="Low complexity" evidence="10">
    <location>
        <begin position="29"/>
        <end position="55"/>
    </location>
</feature>
<feature type="domain" description="PAS" evidence="13">
    <location>
        <begin position="321"/>
        <end position="396"/>
    </location>
</feature>
<dbReference type="SUPFAM" id="SSF47384">
    <property type="entry name" value="Homodimeric domain of signal transducing histidine kinase"/>
    <property type="match status" value="1"/>
</dbReference>
<dbReference type="PROSITE" id="PS50110">
    <property type="entry name" value="RESPONSE_REGULATORY"/>
    <property type="match status" value="1"/>
</dbReference>
<feature type="domain" description="Response regulatory" evidence="12">
    <location>
        <begin position="935"/>
        <end position="1054"/>
    </location>
</feature>
<dbReference type="SMART" id="SM00388">
    <property type="entry name" value="HisKA"/>
    <property type="match status" value="1"/>
</dbReference>
<dbReference type="FunFam" id="1.10.287.130:FF:000002">
    <property type="entry name" value="Two-component osmosensing histidine kinase"/>
    <property type="match status" value="1"/>
</dbReference>
<protein>
    <recommendedName>
        <fullName evidence="2">histidine kinase</fullName>
        <ecNumber evidence="2">2.7.13.3</ecNumber>
    </recommendedName>
</protein>
<feature type="region of interest" description="Disordered" evidence="10">
    <location>
        <begin position="1"/>
        <end position="64"/>
    </location>
</feature>
<dbReference type="Pfam" id="PF00072">
    <property type="entry name" value="Response_reg"/>
    <property type="match status" value="1"/>
</dbReference>
<dbReference type="Pfam" id="PF08448">
    <property type="entry name" value="PAS_4"/>
    <property type="match status" value="3"/>
</dbReference>
<dbReference type="Pfam" id="PF02518">
    <property type="entry name" value="HATPase_c"/>
    <property type="match status" value="1"/>
</dbReference>
<dbReference type="PANTHER" id="PTHR45339:SF5">
    <property type="entry name" value="HISTIDINE KINASE"/>
    <property type="match status" value="1"/>
</dbReference>
<dbReference type="InterPro" id="IPR035965">
    <property type="entry name" value="PAS-like_dom_sf"/>
</dbReference>
<dbReference type="SMART" id="SM00091">
    <property type="entry name" value="PAS"/>
    <property type="match status" value="3"/>
</dbReference>
<comment type="catalytic activity">
    <reaction evidence="1">
        <text>ATP + protein L-histidine = ADP + protein N-phospho-L-histidine.</text>
        <dbReference type="EC" id="2.7.13.3"/>
    </reaction>
</comment>
<dbReference type="InterPro" id="IPR000014">
    <property type="entry name" value="PAS"/>
</dbReference>
<evidence type="ECO:0000256" key="10">
    <source>
        <dbReference type="SAM" id="MobiDB-lite"/>
    </source>
</evidence>
<dbReference type="HOGENOM" id="CLU_000445_114_15_7"/>
<keyword evidence="4 14" id="KW-0808">Transferase</keyword>
<dbReference type="Pfam" id="PF13185">
    <property type="entry name" value="GAF_2"/>
    <property type="match status" value="1"/>
</dbReference>
<dbReference type="EC" id="2.7.13.3" evidence="2"/>
<dbReference type="InterPro" id="IPR005467">
    <property type="entry name" value="His_kinase_dom"/>
</dbReference>
<dbReference type="CDD" id="cd16922">
    <property type="entry name" value="HATPase_EvgS-ArcB-TorS-like"/>
    <property type="match status" value="1"/>
</dbReference>
<sequence length="1055" mass="114292">MQDANDAGSRECPEDAESSELLCRKNRQADPAYPEYPAYPAYPADPADPDVPASPGGQSAGPAEQLRRDAELFRGVFRNMNAGVMVLRPVRAHGDDCADFTLLDINPAGERLSRLTRAESTGSLLSGLLPVPVAATLRQALARAWRSGIAEHLPSFLYSDKIRGCWRHYFISRADSGDLLLIYEDVTERYMALANLAAGEEKYRALVENTPDIVMRFGGDLRLSYVNAAVVPYLGPPEALMGRGVAELGLAPQVADFWARQLRGVLESGRPVQTDYVFHGPAGRVLFDWRLVPERGVDGGVSSVLSLLRDVTRQRSTEHDFRTLFRKLITSFAVHEVLLDAGGRPVDFRFLTVNPAFEAMAGRRAEDVLGRTASEVFGPQDSAWIAVLGRVALTGEPLHTERYSRNMGKWLEMTVYRVRERQFAIIAADITERRNARRERRLSAARLSALHRLSRMDAAPERSIMRFALEQAVRLTGSELGYLALVDGGRVPADGVLWSHLVMEPGRLAAPSGALPEAGKDCGADGRATVAGPWSEVVRSGQPEIRNGASAGGAGASGLPGEPGDSGAEPAHRVGGMSLWRHLAVPVLEEGRLVAVAGVANKDLPYERADRRQLELFMHGMWEHIARRRAMVSLRRAKDAAEAANRSKDEFLANMSHELRTPLNGVLGMLQLLDGPDLSDERRGYLRTAVESGHALLRIIDDLLDISALGAGGSGLRDEPFDPAAVLRQVAEMVDPAARRRGLALGLIADALPLRVRGDAARLRQVLYNLVANGVKFTHQGGVDILACPVGGDRLLFTVRDTGIGIPEEKLPVVCEPFAQVDGSSTRRYQGAGLGLGIVRRQVARMGGTMTMESEEGVGTSVHVCLPLPEVDAANGTNGTNGVNGAGRANGVNGRAHDGAHRAGFASPASPASAESCAECRAVTEAAARELRALRVLVAEDDLINRLTVQRMLEREGHRAVCVENGADAVRAAGEADYDIILMDIQMPGMDGTEAARRINDLARSTGRTRPPIVALTAHALRGDRERFLESGMDDYIAKPLERDVLRRVLQRLSN</sequence>
<name>B8DKD3_NITV9</name>
<keyword evidence="7" id="KW-0067">ATP-binding</keyword>
<evidence type="ECO:0000259" key="13">
    <source>
        <dbReference type="PROSITE" id="PS50112"/>
    </source>
</evidence>
<dbReference type="InterPro" id="IPR013656">
    <property type="entry name" value="PAS_4"/>
</dbReference>
<dbReference type="GO" id="GO:0005524">
    <property type="term" value="F:ATP binding"/>
    <property type="evidence" value="ECO:0007669"/>
    <property type="project" value="UniProtKB-KW"/>
</dbReference>
<dbReference type="CDD" id="cd17546">
    <property type="entry name" value="REC_hyHK_CKI1_RcsC-like"/>
    <property type="match status" value="1"/>
</dbReference>
<dbReference type="Gene3D" id="3.30.565.10">
    <property type="entry name" value="Histidine kinase-like ATPase, C-terminal domain"/>
    <property type="match status" value="1"/>
</dbReference>
<dbReference type="InterPro" id="IPR003661">
    <property type="entry name" value="HisK_dim/P_dom"/>
</dbReference>
<dbReference type="Pfam" id="PF00512">
    <property type="entry name" value="HisKA"/>
    <property type="match status" value="1"/>
</dbReference>
<evidence type="ECO:0000256" key="2">
    <source>
        <dbReference type="ARBA" id="ARBA00012438"/>
    </source>
</evidence>
<dbReference type="PANTHER" id="PTHR45339">
    <property type="entry name" value="HYBRID SIGNAL TRANSDUCTION HISTIDINE KINASE J"/>
    <property type="match status" value="1"/>
</dbReference>
<feature type="modified residue" description="4-aspartylphosphate" evidence="9">
    <location>
        <position position="984"/>
    </location>
</feature>
<keyword evidence="6 14" id="KW-0418">Kinase</keyword>
<evidence type="ECO:0000256" key="3">
    <source>
        <dbReference type="ARBA" id="ARBA00022553"/>
    </source>
</evidence>
<keyword evidence="5" id="KW-0547">Nucleotide-binding</keyword>
<accession>B8DKD3</accession>
<dbReference type="AlphaFoldDB" id="B8DKD3"/>
<evidence type="ECO:0000259" key="11">
    <source>
        <dbReference type="PROSITE" id="PS50109"/>
    </source>
</evidence>
<evidence type="ECO:0000313" key="14">
    <source>
        <dbReference type="EMBL" id="ACL08095.1"/>
    </source>
</evidence>
<keyword evidence="8" id="KW-0902">Two-component regulatory system</keyword>
<dbReference type="InterPro" id="IPR036890">
    <property type="entry name" value="HATPase_C_sf"/>
</dbReference>
<organism evidence="14">
    <name type="scientific">Nitratidesulfovibrio vulgaris (strain DSM 19637 / Miyazaki F)</name>
    <name type="common">Desulfovibrio vulgaris</name>
    <dbReference type="NCBI Taxonomy" id="883"/>
    <lineage>
        <taxon>Bacteria</taxon>
        <taxon>Pseudomonadati</taxon>
        <taxon>Thermodesulfobacteriota</taxon>
        <taxon>Desulfovibrionia</taxon>
        <taxon>Desulfovibrionales</taxon>
        <taxon>Desulfovibrionaceae</taxon>
        <taxon>Nitratidesulfovibrio</taxon>
    </lineage>
</organism>
<reference evidence="14" key="1">
    <citation type="submission" date="2008-10" db="EMBL/GenBank/DDBJ databases">
        <title>Complete sequence of Desulfovibrio vulgaris str. 'Miyazaki F'.</title>
        <authorList>
            <person name="Lucas S."/>
            <person name="Copeland A."/>
            <person name="Lapidus A."/>
            <person name="Glavina del Rio T."/>
            <person name="Dalin E."/>
            <person name="Tice H."/>
            <person name="Bruce D."/>
            <person name="Goodwin L."/>
            <person name="Pitluck S."/>
            <person name="Sims D."/>
            <person name="Brettin T."/>
            <person name="Detter J.C."/>
            <person name="Han C."/>
            <person name="Larimer F."/>
            <person name="Land M."/>
            <person name="Hauser L."/>
            <person name="Kyrpides N."/>
            <person name="Mikhailova N."/>
            <person name="Hazen T.C."/>
            <person name="Richardson P."/>
        </authorList>
    </citation>
    <scope>NUCLEOTIDE SEQUENCE</scope>
    <source>
        <strain evidence="14">Miyazaki F</strain>
    </source>
</reference>
<dbReference type="SUPFAM" id="SSF55781">
    <property type="entry name" value="GAF domain-like"/>
    <property type="match status" value="1"/>
</dbReference>
<dbReference type="STRING" id="883.DvMF_1141"/>